<keyword evidence="1" id="KW-0732">Signal</keyword>
<accession>A0ABU5QPB0</accession>
<evidence type="ECO:0000313" key="2">
    <source>
        <dbReference type="EMBL" id="MEA5258740.1"/>
    </source>
</evidence>
<dbReference type="EMBL" id="JAYFUL010000020">
    <property type="protein sequence ID" value="MEA5258740.1"/>
    <property type="molecule type" value="Genomic_DNA"/>
</dbReference>
<keyword evidence="3" id="KW-1185">Reference proteome</keyword>
<dbReference type="Proteomes" id="UP001304671">
    <property type="component" value="Unassembled WGS sequence"/>
</dbReference>
<sequence length="130" mass="15231">MKIAIMLWMHLITWQALAQKPVFHALKDPKHHAGCYIEKGNNKTIANLSESDEEDNIALFNITGKDEAFKAIKGTKYYSEAFANERYKILIHQTFIKKVPDSCLEYYRFKIKVIYQGKNYFYQYKGFCGC</sequence>
<name>A0ABU5QPB0_9BACT</name>
<proteinExistence type="predicted"/>
<comment type="caution">
    <text evidence="2">The sequence shown here is derived from an EMBL/GenBank/DDBJ whole genome shotgun (WGS) entry which is preliminary data.</text>
</comment>
<organism evidence="2 3">
    <name type="scientific">Arcicella aquatica</name>
    <dbReference type="NCBI Taxonomy" id="217141"/>
    <lineage>
        <taxon>Bacteria</taxon>
        <taxon>Pseudomonadati</taxon>
        <taxon>Bacteroidota</taxon>
        <taxon>Cytophagia</taxon>
        <taxon>Cytophagales</taxon>
        <taxon>Flectobacillaceae</taxon>
        <taxon>Arcicella</taxon>
    </lineage>
</organism>
<reference evidence="2 3" key="1">
    <citation type="submission" date="2023-12" db="EMBL/GenBank/DDBJ databases">
        <title>Novel species of the genus Arcicella isolated from rivers.</title>
        <authorList>
            <person name="Lu H."/>
        </authorList>
    </citation>
    <scope>NUCLEOTIDE SEQUENCE [LARGE SCALE GENOMIC DNA]</scope>
    <source>
        <strain evidence="2 3">LMG 21963</strain>
    </source>
</reference>
<dbReference type="RefSeq" id="WP_323250049.1">
    <property type="nucleotide sequence ID" value="NZ_JAYFUL010000020.1"/>
</dbReference>
<evidence type="ECO:0000256" key="1">
    <source>
        <dbReference type="SAM" id="SignalP"/>
    </source>
</evidence>
<protein>
    <submittedName>
        <fullName evidence="2">Uncharacterized protein</fullName>
    </submittedName>
</protein>
<evidence type="ECO:0000313" key="3">
    <source>
        <dbReference type="Proteomes" id="UP001304671"/>
    </source>
</evidence>
<feature type="chain" id="PRO_5045765157" evidence="1">
    <location>
        <begin position="19"/>
        <end position="130"/>
    </location>
</feature>
<feature type="signal peptide" evidence="1">
    <location>
        <begin position="1"/>
        <end position="18"/>
    </location>
</feature>
<gene>
    <name evidence="2" type="ORF">VB264_13165</name>
</gene>